<proteinExistence type="predicted"/>
<dbReference type="RefSeq" id="WP_008516365.1">
    <property type="nucleotide sequence ID" value="NZ_ACJM01000007.1"/>
</dbReference>
<gene>
    <name evidence="2" type="ORF">DealDRAFT_1541</name>
</gene>
<evidence type="ECO:0000256" key="1">
    <source>
        <dbReference type="SAM" id="Phobius"/>
    </source>
</evidence>
<evidence type="ECO:0000313" key="3">
    <source>
        <dbReference type="Proteomes" id="UP000006443"/>
    </source>
</evidence>
<dbReference type="STRING" id="555088.DealDRAFT_1541"/>
<organism evidence="2 3">
    <name type="scientific">Dethiobacter alkaliphilus AHT 1</name>
    <dbReference type="NCBI Taxonomy" id="555088"/>
    <lineage>
        <taxon>Bacteria</taxon>
        <taxon>Bacillati</taxon>
        <taxon>Bacillota</taxon>
        <taxon>Dethiobacteria</taxon>
        <taxon>Dethiobacterales</taxon>
        <taxon>Dethiobacteraceae</taxon>
        <taxon>Dethiobacter</taxon>
    </lineage>
</organism>
<dbReference type="EMBL" id="ACJM01000007">
    <property type="protein sequence ID" value="EEG77418.1"/>
    <property type="molecule type" value="Genomic_DNA"/>
</dbReference>
<keyword evidence="3" id="KW-1185">Reference proteome</keyword>
<name>C0GGH7_DETAL</name>
<sequence>MEVLVPLGIIGVALIYNILSMTLDEKTYAPPRPRKRKRKRRRR</sequence>
<reference evidence="2 3" key="1">
    <citation type="submission" date="2009-02" db="EMBL/GenBank/DDBJ databases">
        <title>Sequencing of the draft genome and assembly of Dethiobacter alkaliphilus AHT 1.</title>
        <authorList>
            <consortium name="US DOE Joint Genome Institute (JGI-PGF)"/>
            <person name="Lucas S."/>
            <person name="Copeland A."/>
            <person name="Lapidus A."/>
            <person name="Glavina del Rio T."/>
            <person name="Dalin E."/>
            <person name="Tice H."/>
            <person name="Bruce D."/>
            <person name="Goodwin L."/>
            <person name="Pitluck S."/>
            <person name="Larimer F."/>
            <person name="Land M.L."/>
            <person name="Hauser L."/>
            <person name="Muyzer G."/>
        </authorList>
    </citation>
    <scope>NUCLEOTIDE SEQUENCE [LARGE SCALE GENOMIC DNA]</scope>
    <source>
        <strain evidence="2 3">AHT 1</strain>
    </source>
</reference>
<protein>
    <submittedName>
        <fullName evidence="2">Uncharacterized protein</fullName>
    </submittedName>
</protein>
<comment type="caution">
    <text evidence="2">The sequence shown here is derived from an EMBL/GenBank/DDBJ whole genome shotgun (WGS) entry which is preliminary data.</text>
</comment>
<dbReference type="Proteomes" id="UP000006443">
    <property type="component" value="Unassembled WGS sequence"/>
</dbReference>
<feature type="transmembrane region" description="Helical" evidence="1">
    <location>
        <begin position="6"/>
        <end position="29"/>
    </location>
</feature>
<accession>C0GGH7</accession>
<keyword evidence="1" id="KW-0472">Membrane</keyword>
<keyword evidence="1" id="KW-0812">Transmembrane</keyword>
<evidence type="ECO:0000313" key="2">
    <source>
        <dbReference type="EMBL" id="EEG77418.1"/>
    </source>
</evidence>
<dbReference type="AlphaFoldDB" id="C0GGH7"/>
<keyword evidence="1" id="KW-1133">Transmembrane helix</keyword>